<dbReference type="EMBL" id="PVUB01000005">
    <property type="protein sequence ID" value="PRZ23321.1"/>
    <property type="molecule type" value="Genomic_DNA"/>
</dbReference>
<dbReference type="AlphaFoldDB" id="A0A1M5NMN9"/>
<dbReference type="Proteomes" id="UP000237771">
    <property type="component" value="Unassembled WGS sequence"/>
</dbReference>
<evidence type="ECO:0000256" key="1">
    <source>
        <dbReference type="SAM" id="SignalP"/>
    </source>
</evidence>
<dbReference type="InterPro" id="IPR021533">
    <property type="entry name" value="PepSY-like"/>
</dbReference>
<dbReference type="Pfam" id="PF11396">
    <property type="entry name" value="PepSY_like"/>
    <property type="match status" value="1"/>
</dbReference>
<reference evidence="4" key="2">
    <citation type="submission" date="2016-11" db="EMBL/GenBank/DDBJ databases">
        <authorList>
            <person name="Jaros S."/>
            <person name="Januszkiewicz K."/>
            <person name="Wedrychowicz H."/>
        </authorList>
    </citation>
    <scope>NUCLEOTIDE SEQUENCE [LARGE SCALE GENOMIC DNA]</scope>
    <source>
        <strain evidence="4">DSM 19729</strain>
    </source>
</reference>
<proteinExistence type="predicted"/>
<dbReference type="OrthoDB" id="1121502at2"/>
<name>A0A1M5NMN9_9FLAO</name>
<reference evidence="3 6" key="3">
    <citation type="submission" date="2018-03" db="EMBL/GenBank/DDBJ databases">
        <title>Genomic Encyclopedia of Archaeal and Bacterial Type Strains, Phase II (KMG-II): from individual species to whole genera.</title>
        <authorList>
            <person name="Goeker M."/>
        </authorList>
    </citation>
    <scope>NUCLEOTIDE SEQUENCE [LARGE SCALE GENOMIC DNA]</scope>
    <source>
        <strain evidence="3 6">DSM 17797</strain>
    </source>
</reference>
<reference evidence="5" key="1">
    <citation type="submission" date="2016-11" db="EMBL/GenBank/DDBJ databases">
        <authorList>
            <person name="Varghese N."/>
            <person name="Submissions S."/>
        </authorList>
    </citation>
    <scope>NUCLEOTIDE SEQUENCE [LARGE SCALE GENOMIC DNA]</scope>
    <source>
        <strain evidence="5">DSM 19729</strain>
    </source>
</reference>
<organism evidence="4 5">
    <name type="scientific">Flavobacterium granuli</name>
    <dbReference type="NCBI Taxonomy" id="280093"/>
    <lineage>
        <taxon>Bacteria</taxon>
        <taxon>Pseudomonadati</taxon>
        <taxon>Bacteroidota</taxon>
        <taxon>Flavobacteriia</taxon>
        <taxon>Flavobacteriales</taxon>
        <taxon>Flavobacteriaceae</taxon>
        <taxon>Flavobacterium</taxon>
    </lineage>
</organism>
<feature type="signal peptide" evidence="1">
    <location>
        <begin position="1"/>
        <end position="21"/>
    </location>
</feature>
<feature type="chain" id="PRO_5012002467" evidence="1">
    <location>
        <begin position="22"/>
        <end position="139"/>
    </location>
</feature>
<dbReference type="RefSeq" id="WP_072942928.1">
    <property type="nucleotide sequence ID" value="NZ_FQWO01000005.1"/>
</dbReference>
<keyword evidence="1" id="KW-0732">Signal</keyword>
<evidence type="ECO:0000259" key="2">
    <source>
        <dbReference type="Pfam" id="PF11396"/>
    </source>
</evidence>
<dbReference type="Proteomes" id="UP000184384">
    <property type="component" value="Unassembled WGS sequence"/>
</dbReference>
<sequence>MKKNSMLIAATLIAGYTFAQAPPKTVIDALEKKFPNATKVSWEKEDPQEWEAEFKWKGSKISAEFKQDGTWLETEKDIKPRALPQSVLAAIRLEFPGWKLKEAEEKETAEQGKLYETDLKKGSEKKSVTFKEDGTVLLE</sequence>
<accession>A0A1M5NMN9</accession>
<evidence type="ECO:0000313" key="3">
    <source>
        <dbReference type="EMBL" id="PRZ23321.1"/>
    </source>
</evidence>
<dbReference type="Gene3D" id="3.10.450.360">
    <property type="match status" value="1"/>
</dbReference>
<feature type="domain" description="Putative beta-lactamase-inhibitor-like PepSY-like" evidence="2">
    <location>
        <begin position="58"/>
        <end position="136"/>
    </location>
</feature>
<evidence type="ECO:0000313" key="6">
    <source>
        <dbReference type="Proteomes" id="UP000237771"/>
    </source>
</evidence>
<dbReference type="SUPFAM" id="SSF160574">
    <property type="entry name" value="BT0923-like"/>
    <property type="match status" value="1"/>
</dbReference>
<keyword evidence="6" id="KW-1185">Reference proteome</keyword>
<gene>
    <name evidence="3" type="ORF">BC624_10543</name>
    <name evidence="4" type="ORF">SAMN05443373_10543</name>
</gene>
<dbReference type="EMBL" id="FQWO01000005">
    <property type="protein sequence ID" value="SHG90223.1"/>
    <property type="molecule type" value="Genomic_DNA"/>
</dbReference>
<protein>
    <submittedName>
        <fullName evidence="3">PepSY-like beta-lactamase-inhibitor</fullName>
    </submittedName>
    <submittedName>
        <fullName evidence="4">Putative beta-lactamase-inhibitor-like, PepSY-like</fullName>
    </submittedName>
</protein>
<evidence type="ECO:0000313" key="4">
    <source>
        <dbReference type="EMBL" id="SHG90223.1"/>
    </source>
</evidence>
<evidence type="ECO:0000313" key="5">
    <source>
        <dbReference type="Proteomes" id="UP000184384"/>
    </source>
</evidence>